<evidence type="ECO:0000313" key="3">
    <source>
        <dbReference type="Proteomes" id="UP000431304"/>
    </source>
</evidence>
<evidence type="ECO:0000313" key="2">
    <source>
        <dbReference type="EMBL" id="MSD16291.1"/>
    </source>
</evidence>
<reference evidence="2 3" key="1">
    <citation type="journal article" date="2019" name="Nat. Med.">
        <title>A library of human gut bacterial isolates paired with longitudinal multiomics data enables mechanistic microbiome research.</title>
        <authorList>
            <person name="Poyet M."/>
            <person name="Groussin M."/>
            <person name="Gibbons S.M."/>
            <person name="Avila-Pacheco J."/>
            <person name="Jiang X."/>
            <person name="Kearney S.M."/>
            <person name="Perrotta A.R."/>
            <person name="Berdy B."/>
            <person name="Zhao S."/>
            <person name="Lieberman T.D."/>
            <person name="Swanson P.K."/>
            <person name="Smith M."/>
            <person name="Roesemann S."/>
            <person name="Alexander J.E."/>
            <person name="Rich S.A."/>
            <person name="Livny J."/>
            <person name="Vlamakis H."/>
            <person name="Clish C."/>
            <person name="Bullock K."/>
            <person name="Deik A."/>
            <person name="Scott J."/>
            <person name="Pierce K.A."/>
            <person name="Xavier R.J."/>
            <person name="Alm E.J."/>
        </authorList>
    </citation>
    <scope>NUCLEOTIDE SEQUENCE [LARGE SCALE GENOMIC DNA]</scope>
    <source>
        <strain evidence="2 3">BIOML-A3</strain>
    </source>
</reference>
<dbReference type="RefSeq" id="WP_154314690.1">
    <property type="nucleotide sequence ID" value="NZ_WKRA01000014.1"/>
</dbReference>
<feature type="coiled-coil region" evidence="1">
    <location>
        <begin position="29"/>
        <end position="56"/>
    </location>
</feature>
<dbReference type="Proteomes" id="UP000431304">
    <property type="component" value="Unassembled WGS sequence"/>
</dbReference>
<organism evidence="2 3">
    <name type="scientific">Eubacterium ramulus</name>
    <dbReference type="NCBI Taxonomy" id="39490"/>
    <lineage>
        <taxon>Bacteria</taxon>
        <taxon>Bacillati</taxon>
        <taxon>Bacillota</taxon>
        <taxon>Clostridia</taxon>
        <taxon>Eubacteriales</taxon>
        <taxon>Eubacteriaceae</taxon>
        <taxon>Eubacterium</taxon>
    </lineage>
</organism>
<evidence type="ECO:0000256" key="1">
    <source>
        <dbReference type="SAM" id="Coils"/>
    </source>
</evidence>
<dbReference type="AlphaFoldDB" id="A0A844DY58"/>
<accession>A0A844DY58</accession>
<dbReference type="EMBL" id="WKRA01000014">
    <property type="protein sequence ID" value="MSD16291.1"/>
    <property type="molecule type" value="Genomic_DNA"/>
</dbReference>
<keyword evidence="1" id="KW-0175">Coiled coil</keyword>
<comment type="caution">
    <text evidence="2">The sequence shown here is derived from an EMBL/GenBank/DDBJ whole genome shotgun (WGS) entry which is preliminary data.</text>
</comment>
<gene>
    <name evidence="2" type="ORF">GKE72_09485</name>
</gene>
<name>A0A844DY58_EUBRA</name>
<sequence>MMKEIIACLGGVAVGVAVCYCGYHYFKKKKTEEVETDVFEEKLKRQEEKKQKLNDLITNQTYVELLTARELTDWFRKNKEKVISKAKMMVLVPTEEHMRGLGYPAETDIDVDTNVVQLFYDEDTNEAVLVRLVNYTDIESNLQARLIENDGMLVVTE</sequence>
<protein>
    <submittedName>
        <fullName evidence="2">Uncharacterized protein</fullName>
    </submittedName>
</protein>
<proteinExistence type="predicted"/>